<organism evidence="1">
    <name type="scientific">Lepeophtheirus salmonis</name>
    <name type="common">Salmon louse</name>
    <name type="synonym">Caligus salmonis</name>
    <dbReference type="NCBI Taxonomy" id="72036"/>
    <lineage>
        <taxon>Eukaryota</taxon>
        <taxon>Metazoa</taxon>
        <taxon>Ecdysozoa</taxon>
        <taxon>Arthropoda</taxon>
        <taxon>Crustacea</taxon>
        <taxon>Multicrustacea</taxon>
        <taxon>Hexanauplia</taxon>
        <taxon>Copepoda</taxon>
        <taxon>Siphonostomatoida</taxon>
        <taxon>Caligidae</taxon>
        <taxon>Lepeophtheirus</taxon>
    </lineage>
</organism>
<name>A0A0K2SZ13_LEPSM</name>
<dbReference type="EMBL" id="HACA01001658">
    <property type="protein sequence ID" value="CDW19019.1"/>
    <property type="molecule type" value="Transcribed_RNA"/>
</dbReference>
<sequence>MLHAYYPKKIVLLYNLPEIPFFKEKTKNLFLRKIFSS</sequence>
<accession>A0A0K2SZ13</accession>
<evidence type="ECO:0000313" key="1">
    <source>
        <dbReference type="EMBL" id="CDW19019.1"/>
    </source>
</evidence>
<proteinExistence type="predicted"/>
<reference evidence="1" key="1">
    <citation type="submission" date="2014-05" db="EMBL/GenBank/DDBJ databases">
        <authorList>
            <person name="Chronopoulou M."/>
        </authorList>
    </citation>
    <scope>NUCLEOTIDE SEQUENCE</scope>
    <source>
        <tissue evidence="1">Whole organism</tissue>
    </source>
</reference>
<protein>
    <submittedName>
        <fullName evidence="1">Uncharacterized protein</fullName>
    </submittedName>
</protein>
<dbReference type="AlphaFoldDB" id="A0A0K2SZ13"/>